<dbReference type="SMART" id="SM01008">
    <property type="entry name" value="Ald_Xan_dh_C"/>
    <property type="match status" value="1"/>
</dbReference>
<name>A0A0G9MV09_9SPHN</name>
<dbReference type="InterPro" id="IPR012368">
    <property type="entry name" value="OxRdtase_Mopterin-bd_su_IorB"/>
</dbReference>
<dbReference type="GO" id="GO:0016491">
    <property type="term" value="F:oxidoreductase activity"/>
    <property type="evidence" value="ECO:0007669"/>
    <property type="project" value="InterPro"/>
</dbReference>
<evidence type="ECO:0000313" key="3">
    <source>
        <dbReference type="Proteomes" id="UP000053464"/>
    </source>
</evidence>
<keyword evidence="3" id="KW-1185">Reference proteome</keyword>
<dbReference type="PATRIC" id="fig|1581420.6.peg.2123"/>
<dbReference type="Pfam" id="PF20256">
    <property type="entry name" value="MoCoBD_2"/>
    <property type="match status" value="2"/>
</dbReference>
<dbReference type="Gene3D" id="3.30.365.10">
    <property type="entry name" value="Aldehyde oxidase/xanthine dehydrogenase, molybdopterin binding domain"/>
    <property type="match status" value="5"/>
</dbReference>
<comment type="caution">
    <text evidence="2">The sequence shown here is derived from an EMBL/GenBank/DDBJ whole genome shotgun (WGS) entry which is preliminary data.</text>
</comment>
<proteinExistence type="predicted"/>
<evidence type="ECO:0000313" key="2">
    <source>
        <dbReference type="EMBL" id="KLE34592.1"/>
    </source>
</evidence>
<dbReference type="InterPro" id="IPR052516">
    <property type="entry name" value="N-heterocyclic_Hydroxylase"/>
</dbReference>
<accession>A0A0G9MV09</accession>
<dbReference type="InterPro" id="IPR006311">
    <property type="entry name" value="TAT_signal"/>
</dbReference>
<organism evidence="2 3">
    <name type="scientific">Aurantiacibacter luteus</name>
    <dbReference type="NCBI Taxonomy" id="1581420"/>
    <lineage>
        <taxon>Bacteria</taxon>
        <taxon>Pseudomonadati</taxon>
        <taxon>Pseudomonadota</taxon>
        <taxon>Alphaproteobacteria</taxon>
        <taxon>Sphingomonadales</taxon>
        <taxon>Erythrobacteraceae</taxon>
        <taxon>Aurantiacibacter</taxon>
    </lineage>
</organism>
<dbReference type="SUPFAM" id="SSF56003">
    <property type="entry name" value="Molybdenum cofactor-binding domain"/>
    <property type="match status" value="2"/>
</dbReference>
<dbReference type="RefSeq" id="WP_047004239.1">
    <property type="nucleotide sequence ID" value="NZ_LBHB01000002.1"/>
</dbReference>
<dbReference type="PANTHER" id="PTHR47495:SF1">
    <property type="entry name" value="BLL3820 PROTEIN"/>
    <property type="match status" value="1"/>
</dbReference>
<reference evidence="2 3" key="1">
    <citation type="submission" date="2015-04" db="EMBL/GenBank/DDBJ databases">
        <title>The draft genome sequence of Erythrobacter luteus KA37.</title>
        <authorList>
            <person name="Zhuang L."/>
            <person name="Liu Y."/>
            <person name="Shao Z."/>
        </authorList>
    </citation>
    <scope>NUCLEOTIDE SEQUENCE [LARGE SCALE GENOMIC DNA]</scope>
    <source>
        <strain evidence="2 3">KA37</strain>
    </source>
</reference>
<dbReference type="PANTHER" id="PTHR47495">
    <property type="entry name" value="ALDEHYDE DEHYDROGENASE"/>
    <property type="match status" value="1"/>
</dbReference>
<dbReference type="InterPro" id="IPR008274">
    <property type="entry name" value="AldOxase/xan_DH_MoCoBD1"/>
</dbReference>
<dbReference type="InterPro" id="IPR046867">
    <property type="entry name" value="AldOxase/xan_DH_MoCoBD2"/>
</dbReference>
<evidence type="ECO:0000259" key="1">
    <source>
        <dbReference type="SMART" id="SM01008"/>
    </source>
</evidence>
<dbReference type="InterPro" id="IPR000674">
    <property type="entry name" value="Ald_Oxase/Xan_DH_a/b"/>
</dbReference>
<dbReference type="Gene3D" id="3.90.1170.50">
    <property type="entry name" value="Aldehyde oxidase/xanthine dehydrogenase, a/b hammerhead"/>
    <property type="match status" value="1"/>
</dbReference>
<dbReference type="PROSITE" id="PS51318">
    <property type="entry name" value="TAT"/>
    <property type="match status" value="1"/>
</dbReference>
<sequence>MRISRRGLLAGAAAGGGLLVAWTLMPREFDNPLSPGPGEAAFDAWLKIAADGVVTVAVPQLEMGQGVTTLLPQVVAMELGADWRQVAVEPAPVSGAYANVPLAARWAPLWRPLLGTWEDEPDELLLRRWAQDNRFTATAEGTALAAYEASCRNAGAAARAMLAQAAADRWDVPWEQCRAENGFIYHDANRASFAELALEAASQTPPDPPPLLPDPPAELALATGEDAERERVLAWPRLDLPSKVDGSHVFAADVRLPNMVYAAIRHGPHDRAELLDFDASLASGQRGLVQLVRGKRWLAAVADNWWAAEEALRKIAPRFSVEEPVQGAAMAEALDNRVRRGVGEVMFERGEGDTGYTPDLALRYDVAPGLHATIETTSATAQLVDGKLEMWLPTQTPEAARAAAAGALGIGHEDVILYPVAAGGSFDRRLDNQAAIEVALLARETGRPVQLTWSRWQEHVASYPRPPVAALLGARIAPEGSIMGLRARIACPPTMPELGRRMFDNRTSWAAIAETANEADPLSVEGLLASYAIPDVAVTHVPVRLKLPTSRMRGGAHGYTAFFRECFLDEAAKRHEREPLSYRVAMLGQDPRMVAVLQAAAQLAAWDGGQQGGGIGGAGQGLACHRMDLFGATGRIAVIAEAARGEGGLRVRKLFAAADIGRVVNRDIALQQIEGGLVFGLAMALGCDTDYADGLPTNHRLSSLSLPSLADCPEIHVSLLSSSAEPFDPGEIGVPATAPAIANAFHAATGLRLRRLPLLSALT</sequence>
<dbReference type="EMBL" id="LBHB01000002">
    <property type="protein sequence ID" value="KLE34592.1"/>
    <property type="molecule type" value="Genomic_DNA"/>
</dbReference>
<gene>
    <name evidence="2" type="ORF">AAW00_10360</name>
</gene>
<dbReference type="STRING" id="1581420.AAW00_10360"/>
<dbReference type="Pfam" id="PF02738">
    <property type="entry name" value="MoCoBD_1"/>
    <property type="match status" value="1"/>
</dbReference>
<dbReference type="InterPro" id="IPR037165">
    <property type="entry name" value="AldOxase/xan_DH_Mopterin-bd_sf"/>
</dbReference>
<dbReference type="PIRSF" id="PIRSF036389">
    <property type="entry name" value="IOR_B"/>
    <property type="match status" value="1"/>
</dbReference>
<dbReference type="Proteomes" id="UP000053464">
    <property type="component" value="Unassembled WGS sequence"/>
</dbReference>
<protein>
    <submittedName>
        <fullName evidence="2">Xanthine dehydrogenase</fullName>
    </submittedName>
</protein>
<dbReference type="OrthoDB" id="9767994at2"/>
<dbReference type="AlphaFoldDB" id="A0A0G9MV09"/>
<feature type="domain" description="Aldehyde oxidase/xanthine dehydrogenase a/b hammerhead" evidence="1">
    <location>
        <begin position="245"/>
        <end position="323"/>
    </location>
</feature>